<keyword evidence="4 5" id="KW-0472">Membrane</keyword>
<dbReference type="PANTHER" id="PTHR23523">
    <property type="match status" value="1"/>
</dbReference>
<feature type="transmembrane region" description="Helical" evidence="5">
    <location>
        <begin position="20"/>
        <end position="42"/>
    </location>
</feature>
<feature type="transmembrane region" description="Helical" evidence="5">
    <location>
        <begin position="280"/>
        <end position="303"/>
    </location>
</feature>
<feature type="transmembrane region" description="Helical" evidence="5">
    <location>
        <begin position="226"/>
        <end position="247"/>
    </location>
</feature>
<feature type="transmembrane region" description="Helical" evidence="5">
    <location>
        <begin position="143"/>
        <end position="162"/>
    </location>
</feature>
<dbReference type="SUPFAM" id="SSF103473">
    <property type="entry name" value="MFS general substrate transporter"/>
    <property type="match status" value="1"/>
</dbReference>
<proteinExistence type="predicted"/>
<evidence type="ECO:0000313" key="7">
    <source>
        <dbReference type="EMBL" id="EFV11993.2"/>
    </source>
</evidence>
<evidence type="ECO:0000256" key="2">
    <source>
        <dbReference type="ARBA" id="ARBA00022692"/>
    </source>
</evidence>
<evidence type="ECO:0000256" key="4">
    <source>
        <dbReference type="ARBA" id="ARBA00023136"/>
    </source>
</evidence>
<sequence>MAVTSLTPLLGGLQNELGFSTTMMGVFGMAPVAMFGLAGFVTPLFVHRVGVERLALIGTAVTFLGLLGRGFAVGAWDELCWYGLALAGMGIGNVVTPPLVKRYFPDRITKVSTWYTLAVQLGAVMPPVIAVQLQQQHGWRFSLASWAVVPLLVLPLLAIVVVRSRGAPERVGSEAASRVPFRALTGSKLAWGMAVLFGVTSLNSYAVMTWLPKRLAAVGVPAEQGALMLAFYSVIGIAGPLVVVPLLARVPNPFVFVLVGGLCHLVGFAGLLWYPTSGTVLWTVFVGLGPITFAMNLTLIGMLTRSSEHAAALSGFAQGLGYIVAITGPFLFGVLYALTGGWAASFGFLAVMTVVGMAGGWFVCRGGYVEDEIAARLRG</sequence>
<keyword evidence="3 5" id="KW-1133">Transmembrane helix</keyword>
<keyword evidence="2 5" id="KW-0812">Transmembrane</keyword>
<dbReference type="STRING" id="679197.HMPREF9336_03186"/>
<dbReference type="eggNOG" id="COG2807">
    <property type="taxonomic scope" value="Bacteria"/>
</dbReference>
<comment type="subcellular location">
    <subcellularLocation>
        <location evidence="1">Cell membrane</location>
        <topology evidence="1">Multi-pass membrane protein</topology>
    </subcellularLocation>
</comment>
<dbReference type="InterPro" id="IPR011701">
    <property type="entry name" value="MFS"/>
</dbReference>
<evidence type="ECO:0000256" key="1">
    <source>
        <dbReference type="ARBA" id="ARBA00004651"/>
    </source>
</evidence>
<protein>
    <recommendedName>
        <fullName evidence="6">Major facilitator superfamily (MFS) profile domain-containing protein</fullName>
    </recommendedName>
</protein>
<dbReference type="Pfam" id="PF07690">
    <property type="entry name" value="MFS_1"/>
    <property type="match status" value="1"/>
</dbReference>
<feature type="transmembrane region" description="Helical" evidence="5">
    <location>
        <begin position="254"/>
        <end position="274"/>
    </location>
</feature>
<evidence type="ECO:0000256" key="3">
    <source>
        <dbReference type="ARBA" id="ARBA00022989"/>
    </source>
</evidence>
<accession>E5XUL4</accession>
<name>E5XUL4_SEGRC</name>
<feature type="transmembrane region" description="Helical" evidence="5">
    <location>
        <begin position="342"/>
        <end position="364"/>
    </location>
</feature>
<dbReference type="InterPro" id="IPR020846">
    <property type="entry name" value="MFS_dom"/>
</dbReference>
<comment type="caution">
    <text evidence="7">The sequence shown here is derived from an EMBL/GenBank/DDBJ whole genome shotgun (WGS) entry which is preliminary data.</text>
</comment>
<evidence type="ECO:0000259" key="6">
    <source>
        <dbReference type="PROSITE" id="PS50850"/>
    </source>
</evidence>
<dbReference type="PROSITE" id="PS50850">
    <property type="entry name" value="MFS"/>
    <property type="match status" value="1"/>
</dbReference>
<dbReference type="GO" id="GO:0022857">
    <property type="term" value="F:transmembrane transporter activity"/>
    <property type="evidence" value="ECO:0007669"/>
    <property type="project" value="InterPro"/>
</dbReference>
<reference evidence="7 8" key="1">
    <citation type="journal article" date="2011" name="Stand. Genomic Sci.">
        <title>High quality draft genome sequence of Segniliparus rugosus CDC 945(T)= (ATCC BAA-974(T)).</title>
        <authorList>
            <person name="Earl A.M."/>
            <person name="Desjardins C.A."/>
            <person name="Fitzgerald M.G."/>
            <person name="Arachchi H.M."/>
            <person name="Zeng Q."/>
            <person name="Mehta T."/>
            <person name="Griggs A."/>
            <person name="Birren B.W."/>
            <person name="Toney N.C."/>
            <person name="Carr J."/>
            <person name="Posey J."/>
            <person name="Butler W.R."/>
        </authorList>
    </citation>
    <scope>NUCLEOTIDE SEQUENCE [LARGE SCALE GENOMIC DNA]</scope>
    <source>
        <strain evidence="8">ATCC BAA-974 / DSM 45345 / CCUG 50838 / CIP 108380 / JCM 13579 / CDC 945</strain>
    </source>
</reference>
<dbReference type="HOGENOM" id="CLU_038046_0_0_11"/>
<keyword evidence="8" id="KW-1185">Reference proteome</keyword>
<feature type="transmembrane region" description="Helical" evidence="5">
    <location>
        <begin position="112"/>
        <end position="131"/>
    </location>
</feature>
<feature type="transmembrane region" description="Helical" evidence="5">
    <location>
        <begin position="54"/>
        <end position="75"/>
    </location>
</feature>
<dbReference type="InterPro" id="IPR036259">
    <property type="entry name" value="MFS_trans_sf"/>
</dbReference>
<gene>
    <name evidence="7" type="ORF">HMPREF9336_03186</name>
</gene>
<feature type="transmembrane region" description="Helical" evidence="5">
    <location>
        <begin position="315"/>
        <end position="336"/>
    </location>
</feature>
<dbReference type="Proteomes" id="UP000004816">
    <property type="component" value="Unassembled WGS sequence"/>
</dbReference>
<dbReference type="Gene3D" id="1.20.1250.20">
    <property type="entry name" value="MFS general substrate transporter like domains"/>
    <property type="match status" value="1"/>
</dbReference>
<dbReference type="PANTHER" id="PTHR23523:SF2">
    <property type="entry name" value="2-NITROIMIDAZOLE TRANSPORTER"/>
    <property type="match status" value="1"/>
</dbReference>
<evidence type="ECO:0000313" key="8">
    <source>
        <dbReference type="Proteomes" id="UP000004816"/>
    </source>
</evidence>
<feature type="domain" description="Major facilitator superfamily (MFS) profile" evidence="6">
    <location>
        <begin position="1"/>
        <end position="368"/>
    </location>
</feature>
<evidence type="ECO:0000256" key="5">
    <source>
        <dbReference type="SAM" id="Phobius"/>
    </source>
</evidence>
<dbReference type="InterPro" id="IPR052524">
    <property type="entry name" value="MFS_Cyanate_Porter"/>
</dbReference>
<dbReference type="GO" id="GO:0005886">
    <property type="term" value="C:plasma membrane"/>
    <property type="evidence" value="ECO:0007669"/>
    <property type="project" value="UniProtKB-SubCell"/>
</dbReference>
<feature type="transmembrane region" description="Helical" evidence="5">
    <location>
        <begin position="183"/>
        <end position="206"/>
    </location>
</feature>
<organism evidence="7 8">
    <name type="scientific">Segniliparus rugosus (strain ATCC BAA-974 / DSM 45345 / CCUG 50838 / CIP 108380 / JCM 13579 / CDC 945)</name>
    <dbReference type="NCBI Taxonomy" id="679197"/>
    <lineage>
        <taxon>Bacteria</taxon>
        <taxon>Bacillati</taxon>
        <taxon>Actinomycetota</taxon>
        <taxon>Actinomycetes</taxon>
        <taxon>Mycobacteriales</taxon>
        <taxon>Segniliparaceae</taxon>
        <taxon>Segniliparus</taxon>
    </lineage>
</organism>
<dbReference type="EMBL" id="ACZI02000001">
    <property type="protein sequence ID" value="EFV11993.2"/>
    <property type="molecule type" value="Genomic_DNA"/>
</dbReference>
<dbReference type="AlphaFoldDB" id="E5XUL4"/>
<feature type="transmembrane region" description="Helical" evidence="5">
    <location>
        <begin position="81"/>
        <end position="100"/>
    </location>
</feature>